<gene>
    <name evidence="3" type="ORF">SAMN04488506_0607</name>
</gene>
<protein>
    <submittedName>
        <fullName evidence="3">YggT family protein</fullName>
    </submittedName>
</protein>
<feature type="transmembrane region" description="Helical" evidence="2">
    <location>
        <begin position="62"/>
        <end position="91"/>
    </location>
</feature>
<dbReference type="OrthoDB" id="47652at2"/>
<dbReference type="Proteomes" id="UP000199136">
    <property type="component" value="Unassembled WGS sequence"/>
</dbReference>
<sequence length="96" mass="10903">MLNLLFVLHDVLSAALEIYSVLLIIYILMSWFPNAYQSTFGQLLARICEPYLEIFRRFIPPIGMISISGIVALFVLNLASSGLDSIFVFIYRLILS</sequence>
<dbReference type="AlphaFoldDB" id="A0A1I5VWH1"/>
<keyword evidence="2" id="KW-0812">Transmembrane</keyword>
<keyword evidence="2" id="KW-1133">Transmembrane helix</keyword>
<dbReference type="PANTHER" id="PTHR33219:SF14">
    <property type="entry name" value="PROTEIN COFACTOR ASSEMBLY OF COMPLEX C SUBUNIT B CCB3, CHLOROPLASTIC-RELATED"/>
    <property type="match status" value="1"/>
</dbReference>
<evidence type="ECO:0000313" key="4">
    <source>
        <dbReference type="Proteomes" id="UP000199136"/>
    </source>
</evidence>
<dbReference type="GO" id="GO:0016020">
    <property type="term" value="C:membrane"/>
    <property type="evidence" value="ECO:0007669"/>
    <property type="project" value="InterPro"/>
</dbReference>
<dbReference type="PANTHER" id="PTHR33219">
    <property type="entry name" value="YLMG HOMOLOG PROTEIN 2, CHLOROPLASTIC"/>
    <property type="match status" value="1"/>
</dbReference>
<dbReference type="RefSeq" id="WP_092479678.1">
    <property type="nucleotide sequence ID" value="NZ_FOXW01000002.1"/>
</dbReference>
<accession>A0A1I5VWH1</accession>
<evidence type="ECO:0000256" key="2">
    <source>
        <dbReference type="SAM" id="Phobius"/>
    </source>
</evidence>
<dbReference type="Pfam" id="PF02325">
    <property type="entry name" value="CCB3_YggT"/>
    <property type="match status" value="1"/>
</dbReference>
<evidence type="ECO:0000313" key="3">
    <source>
        <dbReference type="EMBL" id="SFQ11336.1"/>
    </source>
</evidence>
<evidence type="ECO:0000256" key="1">
    <source>
        <dbReference type="ARBA" id="ARBA00010894"/>
    </source>
</evidence>
<reference evidence="3 4" key="1">
    <citation type="submission" date="2016-10" db="EMBL/GenBank/DDBJ databases">
        <authorList>
            <person name="de Groot N.N."/>
        </authorList>
    </citation>
    <scope>NUCLEOTIDE SEQUENCE [LARGE SCALE GENOMIC DNA]</scope>
    <source>
        <strain evidence="3 4">DSM 20581</strain>
    </source>
</reference>
<dbReference type="InterPro" id="IPR003425">
    <property type="entry name" value="CCB3/YggT"/>
</dbReference>
<organism evidence="3 4">
    <name type="scientific">Desemzia incerta</name>
    <dbReference type="NCBI Taxonomy" id="82801"/>
    <lineage>
        <taxon>Bacteria</taxon>
        <taxon>Bacillati</taxon>
        <taxon>Bacillota</taxon>
        <taxon>Bacilli</taxon>
        <taxon>Lactobacillales</taxon>
        <taxon>Carnobacteriaceae</taxon>
        <taxon>Desemzia</taxon>
    </lineage>
</organism>
<feature type="transmembrane region" description="Helical" evidence="2">
    <location>
        <begin position="12"/>
        <end position="32"/>
    </location>
</feature>
<name>A0A1I5VWH1_9LACT</name>
<comment type="similarity">
    <text evidence="1">Belongs to the YggT family.</text>
</comment>
<keyword evidence="2" id="KW-0472">Membrane</keyword>
<keyword evidence="4" id="KW-1185">Reference proteome</keyword>
<dbReference type="STRING" id="82801.SAMN04488506_0607"/>
<dbReference type="EMBL" id="FOXW01000002">
    <property type="protein sequence ID" value="SFQ11336.1"/>
    <property type="molecule type" value="Genomic_DNA"/>
</dbReference>
<proteinExistence type="inferred from homology"/>